<dbReference type="EMBL" id="CAEZSU010000090">
    <property type="protein sequence ID" value="CAB4552106.1"/>
    <property type="molecule type" value="Genomic_DNA"/>
</dbReference>
<evidence type="ECO:0000313" key="2">
    <source>
        <dbReference type="EMBL" id="CAB4552106.1"/>
    </source>
</evidence>
<gene>
    <name evidence="2" type="ORF">UFOPK1495_00942</name>
    <name evidence="3" type="ORF">UFOPK1711_01748</name>
    <name evidence="4" type="ORF">UFOPK2143_00548</name>
</gene>
<organism evidence="2">
    <name type="scientific">freshwater metagenome</name>
    <dbReference type="NCBI Taxonomy" id="449393"/>
    <lineage>
        <taxon>unclassified sequences</taxon>
        <taxon>metagenomes</taxon>
        <taxon>ecological metagenomes</taxon>
    </lineage>
</organism>
<keyword evidence="1" id="KW-1133">Transmembrane helix</keyword>
<proteinExistence type="predicted"/>
<keyword evidence="1" id="KW-0472">Membrane</keyword>
<name>A0A6J6CLA3_9ZZZZ</name>
<feature type="transmembrane region" description="Helical" evidence="1">
    <location>
        <begin position="100"/>
        <end position="118"/>
    </location>
</feature>
<evidence type="ECO:0000313" key="4">
    <source>
        <dbReference type="EMBL" id="CAB4639935.1"/>
    </source>
</evidence>
<protein>
    <submittedName>
        <fullName evidence="2">Unannotated protein</fullName>
    </submittedName>
</protein>
<dbReference type="EMBL" id="CAEZTR010000156">
    <property type="protein sequence ID" value="CAB4589590.1"/>
    <property type="molecule type" value="Genomic_DNA"/>
</dbReference>
<evidence type="ECO:0000313" key="3">
    <source>
        <dbReference type="EMBL" id="CAB4589590.1"/>
    </source>
</evidence>
<reference evidence="2" key="1">
    <citation type="submission" date="2020-05" db="EMBL/GenBank/DDBJ databases">
        <authorList>
            <person name="Chiriac C."/>
            <person name="Salcher M."/>
            <person name="Ghai R."/>
            <person name="Kavagutti S V."/>
        </authorList>
    </citation>
    <scope>NUCLEOTIDE SEQUENCE</scope>
</reference>
<sequence>MGYFSAFEAGNPAGLLSRAHEGLSVASSKSLSEIVQDLWDLLVAYARQETIDPLRNIGRYLAFGVGGMIVITLGVFLLGLSGLRALQTQTGDVFAGFWSWVPYLIVALVFGGLVALAISRIGKGSVGTQPASAHPGANR</sequence>
<feature type="transmembrane region" description="Helical" evidence="1">
    <location>
        <begin position="60"/>
        <end position="80"/>
    </location>
</feature>
<keyword evidence="1" id="KW-0812">Transmembrane</keyword>
<dbReference type="AlphaFoldDB" id="A0A6J6CLA3"/>
<dbReference type="EMBL" id="CAEZVV010000020">
    <property type="protein sequence ID" value="CAB4639935.1"/>
    <property type="molecule type" value="Genomic_DNA"/>
</dbReference>
<accession>A0A6J6CLA3</accession>
<evidence type="ECO:0000256" key="1">
    <source>
        <dbReference type="SAM" id="Phobius"/>
    </source>
</evidence>